<feature type="transmembrane region" description="Helical" evidence="1">
    <location>
        <begin position="170"/>
        <end position="186"/>
    </location>
</feature>
<keyword evidence="1" id="KW-1133">Transmembrane helix</keyword>
<feature type="transmembrane region" description="Helical" evidence="1">
    <location>
        <begin position="333"/>
        <end position="354"/>
    </location>
</feature>
<keyword evidence="1" id="KW-0812">Transmembrane</keyword>
<sequence length="478" mass="52698">MLGLSLLPIAWISLYNHPCSDDYSYSLYVAQAVREGGSLWDVLAAAARKTAEIYTSWQGTFSAVFLMALQPAAFGEDLYVLTPFLMIGSLVFSTFFFLKEIFVRWLSLEEAGWVSLSCALCFFLIHFAPNAFEGFFWYNGSIFYTFFHSLMLCTLTFVCKFLRLGKGPQAGLCAAAASILAFFLGGGNYPTALLSCLLLLACFLWTLWKRRPLVQRALTLLFFLLELAAFLISMVAPGNSVRQAQFTSHPGALESIVLALGASVRFITDQTTLPLLLMLLFFTPLFCKCAKKLSFRFPLPGLAPVAAVCLLGVLMTPPIYAMTNTGAGRTQDLYYDAFCLLAAGVVFYLCGWLTHLPAAKHAPQKAREISAAFFLSVALFFVLSVCCTERFVDLTGVSALRSLISREAQAYDAQVDAQVALLEDPSLTDVVLEPVTYRPDLLMPEAVPMLSEDPENQVNQRVATFYEKDSVRVSAGNP</sequence>
<dbReference type="Proteomes" id="UP000826793">
    <property type="component" value="Unassembled WGS sequence"/>
</dbReference>
<organism evidence="2 3">
    <name type="scientific">Candidatus Acutalibacter pullicola</name>
    <dbReference type="NCBI Taxonomy" id="2838417"/>
    <lineage>
        <taxon>Bacteria</taxon>
        <taxon>Bacillati</taxon>
        <taxon>Bacillota</taxon>
        <taxon>Clostridia</taxon>
        <taxon>Eubacteriales</taxon>
        <taxon>Acutalibacteraceae</taxon>
        <taxon>Acutalibacter</taxon>
    </lineage>
</organism>
<comment type="caution">
    <text evidence="2">The sequence shown here is derived from an EMBL/GenBank/DDBJ whole genome shotgun (WGS) entry which is preliminary data.</text>
</comment>
<keyword evidence="1" id="KW-0472">Membrane</keyword>
<dbReference type="Pfam" id="PF19528">
    <property type="entry name" value="DUF6056"/>
    <property type="match status" value="1"/>
</dbReference>
<feature type="transmembrane region" description="Helical" evidence="1">
    <location>
        <begin position="78"/>
        <end position="98"/>
    </location>
</feature>
<name>A0A9D2SEV9_9FIRM</name>
<gene>
    <name evidence="2" type="ORF">H9710_00310</name>
</gene>
<evidence type="ECO:0000256" key="1">
    <source>
        <dbReference type="SAM" id="Phobius"/>
    </source>
</evidence>
<reference evidence="2" key="2">
    <citation type="submission" date="2021-04" db="EMBL/GenBank/DDBJ databases">
        <authorList>
            <person name="Gilroy R."/>
        </authorList>
    </citation>
    <scope>NUCLEOTIDE SEQUENCE</scope>
    <source>
        <strain evidence="2">CHK185-1770</strain>
    </source>
</reference>
<protein>
    <submittedName>
        <fullName evidence="2">Uncharacterized protein</fullName>
    </submittedName>
</protein>
<dbReference type="AlphaFoldDB" id="A0A9D2SEV9"/>
<feature type="transmembrane region" description="Helical" evidence="1">
    <location>
        <begin position="366"/>
        <end position="385"/>
    </location>
</feature>
<dbReference type="EMBL" id="DWXG01000003">
    <property type="protein sequence ID" value="HJB97008.1"/>
    <property type="molecule type" value="Genomic_DNA"/>
</dbReference>
<reference evidence="2" key="1">
    <citation type="journal article" date="2021" name="PeerJ">
        <title>Extensive microbial diversity within the chicken gut microbiome revealed by metagenomics and culture.</title>
        <authorList>
            <person name="Gilroy R."/>
            <person name="Ravi A."/>
            <person name="Getino M."/>
            <person name="Pursley I."/>
            <person name="Horton D.L."/>
            <person name="Alikhan N.F."/>
            <person name="Baker D."/>
            <person name="Gharbi K."/>
            <person name="Hall N."/>
            <person name="Watson M."/>
            <person name="Adriaenssens E.M."/>
            <person name="Foster-Nyarko E."/>
            <person name="Jarju S."/>
            <person name="Secka A."/>
            <person name="Antonio M."/>
            <person name="Oren A."/>
            <person name="Chaudhuri R.R."/>
            <person name="La Ragione R."/>
            <person name="Hildebrand F."/>
            <person name="Pallen M.J."/>
        </authorList>
    </citation>
    <scope>NUCLEOTIDE SEQUENCE</scope>
    <source>
        <strain evidence="2">CHK185-1770</strain>
    </source>
</reference>
<feature type="transmembrane region" description="Helical" evidence="1">
    <location>
        <begin position="135"/>
        <end position="158"/>
    </location>
</feature>
<evidence type="ECO:0000313" key="3">
    <source>
        <dbReference type="Proteomes" id="UP000826793"/>
    </source>
</evidence>
<accession>A0A9D2SEV9</accession>
<feature type="transmembrane region" description="Helical" evidence="1">
    <location>
        <begin position="217"/>
        <end position="236"/>
    </location>
</feature>
<proteinExistence type="predicted"/>
<feature type="transmembrane region" description="Helical" evidence="1">
    <location>
        <begin position="299"/>
        <end position="321"/>
    </location>
</feature>
<feature type="transmembrane region" description="Helical" evidence="1">
    <location>
        <begin position="110"/>
        <end position="129"/>
    </location>
</feature>
<dbReference type="InterPro" id="IPR045691">
    <property type="entry name" value="DUF6056"/>
</dbReference>
<evidence type="ECO:0000313" key="2">
    <source>
        <dbReference type="EMBL" id="HJB97008.1"/>
    </source>
</evidence>